<dbReference type="STRING" id="35128.B8C5V2"/>
<dbReference type="EMBL" id="CM000643">
    <property type="protein sequence ID" value="EED91571.1"/>
    <property type="molecule type" value="Genomic_DNA"/>
</dbReference>
<dbReference type="Proteomes" id="UP000001449">
    <property type="component" value="Chromosome 6"/>
</dbReference>
<dbReference type="InParanoid" id="B8C5V2"/>
<evidence type="ECO:0000313" key="3">
    <source>
        <dbReference type="Proteomes" id="UP000001449"/>
    </source>
</evidence>
<proteinExistence type="predicted"/>
<dbReference type="SUPFAM" id="SSF52374">
    <property type="entry name" value="Nucleotidylyl transferase"/>
    <property type="match status" value="1"/>
</dbReference>
<name>B8C5V2_THAPS</name>
<protein>
    <submittedName>
        <fullName evidence="2">Uncharacterized protein</fullName>
    </submittedName>
</protein>
<reference evidence="2 3" key="1">
    <citation type="journal article" date="2004" name="Science">
        <title>The genome of the diatom Thalassiosira pseudonana: ecology, evolution, and metabolism.</title>
        <authorList>
            <person name="Armbrust E.V."/>
            <person name="Berges J.A."/>
            <person name="Bowler C."/>
            <person name="Green B.R."/>
            <person name="Martinez D."/>
            <person name="Putnam N.H."/>
            <person name="Zhou S."/>
            <person name="Allen A.E."/>
            <person name="Apt K.E."/>
            <person name="Bechner M."/>
            <person name="Brzezinski M.A."/>
            <person name="Chaal B.K."/>
            <person name="Chiovitti A."/>
            <person name="Davis A.K."/>
            <person name="Demarest M.S."/>
            <person name="Detter J.C."/>
            <person name="Glavina T."/>
            <person name="Goodstein D."/>
            <person name="Hadi M.Z."/>
            <person name="Hellsten U."/>
            <person name="Hildebrand M."/>
            <person name="Jenkins B.D."/>
            <person name="Jurka J."/>
            <person name="Kapitonov V.V."/>
            <person name="Kroger N."/>
            <person name="Lau W.W."/>
            <person name="Lane T.W."/>
            <person name="Larimer F.W."/>
            <person name="Lippmeier J.C."/>
            <person name="Lucas S."/>
            <person name="Medina M."/>
            <person name="Montsant A."/>
            <person name="Obornik M."/>
            <person name="Parker M.S."/>
            <person name="Palenik B."/>
            <person name="Pazour G.J."/>
            <person name="Richardson P.M."/>
            <person name="Rynearson T.A."/>
            <person name="Saito M.A."/>
            <person name="Schwartz D.C."/>
            <person name="Thamatrakoln K."/>
            <person name="Valentin K."/>
            <person name="Vardi A."/>
            <person name="Wilkerson F.P."/>
            <person name="Rokhsar D.S."/>
        </authorList>
    </citation>
    <scope>NUCLEOTIDE SEQUENCE [LARGE SCALE GENOMIC DNA]</scope>
    <source>
        <strain evidence="2 3">CCMP1335</strain>
    </source>
</reference>
<dbReference type="InterPro" id="IPR014729">
    <property type="entry name" value="Rossmann-like_a/b/a_fold"/>
</dbReference>
<keyword evidence="1" id="KW-0472">Membrane</keyword>
<gene>
    <name evidence="2" type="ORF">THAPSDRAFT_6200</name>
</gene>
<reference evidence="2 3" key="2">
    <citation type="journal article" date="2008" name="Nature">
        <title>The Phaeodactylum genome reveals the evolutionary history of diatom genomes.</title>
        <authorList>
            <person name="Bowler C."/>
            <person name="Allen A.E."/>
            <person name="Badger J.H."/>
            <person name="Grimwood J."/>
            <person name="Jabbari K."/>
            <person name="Kuo A."/>
            <person name="Maheswari U."/>
            <person name="Martens C."/>
            <person name="Maumus F."/>
            <person name="Otillar R.P."/>
            <person name="Rayko E."/>
            <person name="Salamov A."/>
            <person name="Vandepoele K."/>
            <person name="Beszteri B."/>
            <person name="Gruber A."/>
            <person name="Heijde M."/>
            <person name="Katinka M."/>
            <person name="Mock T."/>
            <person name="Valentin K."/>
            <person name="Verret F."/>
            <person name="Berges J.A."/>
            <person name="Brownlee C."/>
            <person name="Cadoret J.P."/>
            <person name="Chiovitti A."/>
            <person name="Choi C.J."/>
            <person name="Coesel S."/>
            <person name="De Martino A."/>
            <person name="Detter J.C."/>
            <person name="Durkin C."/>
            <person name="Falciatore A."/>
            <person name="Fournet J."/>
            <person name="Haruta M."/>
            <person name="Huysman M.J."/>
            <person name="Jenkins B.D."/>
            <person name="Jiroutova K."/>
            <person name="Jorgensen R.E."/>
            <person name="Joubert Y."/>
            <person name="Kaplan A."/>
            <person name="Kroger N."/>
            <person name="Kroth P.G."/>
            <person name="La Roche J."/>
            <person name="Lindquist E."/>
            <person name="Lommer M."/>
            <person name="Martin-Jezequel V."/>
            <person name="Lopez P.J."/>
            <person name="Lucas S."/>
            <person name="Mangogna M."/>
            <person name="McGinnis K."/>
            <person name="Medlin L.K."/>
            <person name="Montsant A."/>
            <person name="Oudot-Le Secq M.P."/>
            <person name="Napoli C."/>
            <person name="Obornik M."/>
            <person name="Parker M.S."/>
            <person name="Petit J.L."/>
            <person name="Porcel B.M."/>
            <person name="Poulsen N."/>
            <person name="Robison M."/>
            <person name="Rychlewski L."/>
            <person name="Rynearson T.A."/>
            <person name="Schmutz J."/>
            <person name="Shapiro H."/>
            <person name="Siaut M."/>
            <person name="Stanley M."/>
            <person name="Sussman M.R."/>
            <person name="Taylor A.R."/>
            <person name="Vardi A."/>
            <person name="von Dassow P."/>
            <person name="Vyverman W."/>
            <person name="Willis A."/>
            <person name="Wyrwicz L.S."/>
            <person name="Rokhsar D.S."/>
            <person name="Weissenbach J."/>
            <person name="Armbrust E.V."/>
            <person name="Green B.R."/>
            <person name="Van de Peer Y."/>
            <person name="Grigoriev I.V."/>
        </authorList>
    </citation>
    <scope>NUCLEOTIDE SEQUENCE [LARGE SCALE GENOMIC DNA]</scope>
    <source>
        <strain evidence="2 3">CCMP1335</strain>
    </source>
</reference>
<feature type="transmembrane region" description="Helical" evidence="1">
    <location>
        <begin position="37"/>
        <end position="61"/>
    </location>
</feature>
<accession>B8C5V2</accession>
<keyword evidence="3" id="KW-1185">Reference proteome</keyword>
<keyword evidence="1" id="KW-1133">Transmembrane helix</keyword>
<evidence type="ECO:0000313" key="2">
    <source>
        <dbReference type="EMBL" id="EED91571.1"/>
    </source>
</evidence>
<keyword evidence="1" id="KW-0812">Transmembrane</keyword>
<dbReference type="eggNOG" id="ENOG502S8V2">
    <property type="taxonomic scope" value="Eukaryota"/>
</dbReference>
<sequence>MPKTAHFSQALKTSSLMSASIFGRDNNSDSDMHTSPIFTTCIVVLTAVLIAAGILIYRILFPAIISYPWDMPGEKSRQRKREKKMAVVFAGSFNPPHWGHLVMIRYLVERGIRTWNADGPDERKLQILNTWGPLLLGPVWPLKTVFLEGDPQYRDVSSTLVRSICSNRRRELGNPTYLEELSMLVPESVVEMVTDAYGR</sequence>
<dbReference type="RefSeq" id="XP_002291464.1">
    <property type="nucleotide sequence ID" value="XM_002291428.1"/>
</dbReference>
<dbReference type="Gene3D" id="3.40.50.620">
    <property type="entry name" value="HUPs"/>
    <property type="match status" value="2"/>
</dbReference>
<evidence type="ECO:0000256" key="1">
    <source>
        <dbReference type="SAM" id="Phobius"/>
    </source>
</evidence>
<dbReference type="PaxDb" id="35128-Thaps6200"/>
<dbReference type="GeneID" id="7442349"/>
<dbReference type="AlphaFoldDB" id="B8C5V2"/>
<organism evidence="2 3">
    <name type="scientific">Thalassiosira pseudonana</name>
    <name type="common">Marine diatom</name>
    <name type="synonym">Cyclotella nana</name>
    <dbReference type="NCBI Taxonomy" id="35128"/>
    <lineage>
        <taxon>Eukaryota</taxon>
        <taxon>Sar</taxon>
        <taxon>Stramenopiles</taxon>
        <taxon>Ochrophyta</taxon>
        <taxon>Bacillariophyta</taxon>
        <taxon>Coscinodiscophyceae</taxon>
        <taxon>Thalassiosirophycidae</taxon>
        <taxon>Thalassiosirales</taxon>
        <taxon>Thalassiosiraceae</taxon>
        <taxon>Thalassiosira</taxon>
    </lineage>
</organism>
<dbReference type="KEGG" id="tps:THAPSDRAFT_6200"/>
<dbReference type="HOGENOM" id="CLU_1374714_0_0_1"/>